<dbReference type="Pfam" id="PF00857">
    <property type="entry name" value="Isochorismatase"/>
    <property type="match status" value="1"/>
</dbReference>
<comment type="caution">
    <text evidence="3">The sequence shown here is derived from an EMBL/GenBank/DDBJ whole genome shotgun (WGS) entry which is preliminary data.</text>
</comment>
<dbReference type="InterPro" id="IPR000868">
    <property type="entry name" value="Isochorismatase-like_dom"/>
</dbReference>
<gene>
    <name evidence="3" type="ORF">GTP77_26630</name>
</gene>
<accession>A0A7X4KP15</accession>
<sequence>MNHPTIRTLSGASAPQSIAAASTALLVIDFQNEYFSGKMLIPDGMSALRNTQRLIAHADRAGMPVFHIQHVTPAGSPIFAQDGDTVRFHSELQPGANHAVVQKTQVSAFQGTDLDQRLKAAGVKTLIVTGLMTHMCVTGAARDAVPLGYGVIVPEDACATRSLDTPGGELPHAALHRAALAAIADAFGAVMSTNQVLELPLA</sequence>
<organism evidence="3 4">
    <name type="scientific">Pseudoduganella aquatica</name>
    <dbReference type="NCBI Taxonomy" id="2660641"/>
    <lineage>
        <taxon>Bacteria</taxon>
        <taxon>Pseudomonadati</taxon>
        <taxon>Pseudomonadota</taxon>
        <taxon>Betaproteobacteria</taxon>
        <taxon>Burkholderiales</taxon>
        <taxon>Oxalobacteraceae</taxon>
        <taxon>Telluria group</taxon>
        <taxon>Pseudoduganella</taxon>
    </lineage>
</organism>
<reference evidence="3 4" key="1">
    <citation type="submission" date="2019-12" db="EMBL/GenBank/DDBJ databases">
        <title>Novel species isolated from a subtropical stream in China.</title>
        <authorList>
            <person name="Lu H."/>
        </authorList>
    </citation>
    <scope>NUCLEOTIDE SEQUENCE [LARGE SCALE GENOMIC DNA]</scope>
    <source>
        <strain evidence="3 4">FT127W</strain>
    </source>
</reference>
<name>A0A7X4KP15_9BURK</name>
<dbReference type="AlphaFoldDB" id="A0A7X4KP15"/>
<evidence type="ECO:0000256" key="1">
    <source>
        <dbReference type="ARBA" id="ARBA00022801"/>
    </source>
</evidence>
<dbReference type="SUPFAM" id="SSF52499">
    <property type="entry name" value="Isochorismatase-like hydrolases"/>
    <property type="match status" value="1"/>
</dbReference>
<evidence type="ECO:0000259" key="2">
    <source>
        <dbReference type="Pfam" id="PF00857"/>
    </source>
</evidence>
<dbReference type="InterPro" id="IPR036380">
    <property type="entry name" value="Isochorismatase-like_sf"/>
</dbReference>
<evidence type="ECO:0000313" key="4">
    <source>
        <dbReference type="Proteomes" id="UP000450676"/>
    </source>
</evidence>
<protein>
    <submittedName>
        <fullName evidence="3">Isochorismatase family protein</fullName>
    </submittedName>
</protein>
<dbReference type="Gene3D" id="3.40.50.850">
    <property type="entry name" value="Isochorismatase-like"/>
    <property type="match status" value="1"/>
</dbReference>
<feature type="domain" description="Isochorismatase-like" evidence="2">
    <location>
        <begin position="23"/>
        <end position="195"/>
    </location>
</feature>
<keyword evidence="4" id="KW-1185">Reference proteome</keyword>
<dbReference type="PANTHER" id="PTHR43540">
    <property type="entry name" value="PEROXYUREIDOACRYLATE/UREIDOACRYLATE AMIDOHYDROLASE-RELATED"/>
    <property type="match status" value="1"/>
</dbReference>
<dbReference type="Proteomes" id="UP000450676">
    <property type="component" value="Unassembled WGS sequence"/>
</dbReference>
<keyword evidence="1" id="KW-0378">Hydrolase</keyword>
<dbReference type="EMBL" id="WWCU01000048">
    <property type="protein sequence ID" value="MYN10899.1"/>
    <property type="molecule type" value="Genomic_DNA"/>
</dbReference>
<evidence type="ECO:0000313" key="3">
    <source>
        <dbReference type="EMBL" id="MYN10899.1"/>
    </source>
</evidence>
<dbReference type="InterPro" id="IPR050272">
    <property type="entry name" value="Isochorismatase-like_hydrls"/>
</dbReference>
<dbReference type="PANTHER" id="PTHR43540:SF15">
    <property type="entry name" value="BLR5631 PROTEIN"/>
    <property type="match status" value="1"/>
</dbReference>
<proteinExistence type="predicted"/>
<dbReference type="CDD" id="cd01014">
    <property type="entry name" value="nicotinamidase_related"/>
    <property type="match status" value="1"/>
</dbReference>
<dbReference type="GO" id="GO:0016787">
    <property type="term" value="F:hydrolase activity"/>
    <property type="evidence" value="ECO:0007669"/>
    <property type="project" value="UniProtKB-KW"/>
</dbReference>
<dbReference type="RefSeq" id="WP_161075180.1">
    <property type="nucleotide sequence ID" value="NZ_WWCU01000048.1"/>
</dbReference>